<keyword evidence="2" id="KW-0964">Secreted</keyword>
<dbReference type="EnsemblMetazoa" id="GPPI019848-RA">
    <property type="protein sequence ID" value="GPPI019848-PA"/>
    <property type="gene ID" value="GPPI019848"/>
</dbReference>
<proteinExistence type="predicted"/>
<dbReference type="STRING" id="67801.A0A1B0B5S7"/>
<comment type="subcellular location">
    <subcellularLocation>
        <location evidence="1">Secreted</location>
    </subcellularLocation>
</comment>
<dbReference type="SMART" id="SM00198">
    <property type="entry name" value="SCP"/>
    <property type="match status" value="1"/>
</dbReference>
<dbReference type="Pfam" id="PF00188">
    <property type="entry name" value="CAP"/>
    <property type="match status" value="1"/>
</dbReference>
<dbReference type="CDD" id="cd05380">
    <property type="entry name" value="CAP_euk"/>
    <property type="match status" value="1"/>
</dbReference>
<keyword evidence="5" id="KW-1185">Reference proteome</keyword>
<reference evidence="5" key="1">
    <citation type="submission" date="2015-01" db="EMBL/GenBank/DDBJ databases">
        <authorList>
            <person name="Aksoy S."/>
            <person name="Warren W."/>
            <person name="Wilson R.K."/>
        </authorList>
    </citation>
    <scope>NUCLEOTIDE SEQUENCE [LARGE SCALE GENOMIC DNA]</scope>
    <source>
        <strain evidence="5">IAEA</strain>
    </source>
</reference>
<dbReference type="EMBL" id="JXJN01008853">
    <property type="status" value="NOT_ANNOTATED_CDS"/>
    <property type="molecule type" value="Genomic_DNA"/>
</dbReference>
<dbReference type="AlphaFoldDB" id="A0A1B0B5S7"/>
<dbReference type="SUPFAM" id="SSF55797">
    <property type="entry name" value="PR-1-like"/>
    <property type="match status" value="1"/>
</dbReference>
<evidence type="ECO:0000256" key="1">
    <source>
        <dbReference type="ARBA" id="ARBA00004613"/>
    </source>
</evidence>
<dbReference type="Proteomes" id="UP000092460">
    <property type="component" value="Unassembled WGS sequence"/>
</dbReference>
<name>A0A1B0B5S7_9MUSC</name>
<evidence type="ECO:0000259" key="3">
    <source>
        <dbReference type="SMART" id="SM00198"/>
    </source>
</evidence>
<evidence type="ECO:0000256" key="2">
    <source>
        <dbReference type="ARBA" id="ARBA00022525"/>
    </source>
</evidence>
<dbReference type="VEuPathDB" id="VectorBase:GPPI019848"/>
<dbReference type="InterPro" id="IPR014044">
    <property type="entry name" value="CAP_dom"/>
</dbReference>
<evidence type="ECO:0000313" key="5">
    <source>
        <dbReference type="Proteomes" id="UP000092460"/>
    </source>
</evidence>
<dbReference type="GO" id="GO:0005576">
    <property type="term" value="C:extracellular region"/>
    <property type="evidence" value="ECO:0007669"/>
    <property type="project" value="UniProtKB-SubCell"/>
</dbReference>
<feature type="domain" description="SCP" evidence="3">
    <location>
        <begin position="1"/>
        <end position="123"/>
    </location>
</feature>
<reference evidence="4" key="2">
    <citation type="submission" date="2020-05" db="UniProtKB">
        <authorList>
            <consortium name="EnsemblMetazoa"/>
        </authorList>
    </citation>
    <scope>IDENTIFICATION</scope>
    <source>
        <strain evidence="4">IAEA</strain>
    </source>
</reference>
<dbReference type="Gene3D" id="3.40.33.10">
    <property type="entry name" value="CAP"/>
    <property type="match status" value="1"/>
</dbReference>
<organism evidence="4 5">
    <name type="scientific">Glossina palpalis gambiensis</name>
    <dbReference type="NCBI Taxonomy" id="67801"/>
    <lineage>
        <taxon>Eukaryota</taxon>
        <taxon>Metazoa</taxon>
        <taxon>Ecdysozoa</taxon>
        <taxon>Arthropoda</taxon>
        <taxon>Hexapoda</taxon>
        <taxon>Insecta</taxon>
        <taxon>Pterygota</taxon>
        <taxon>Neoptera</taxon>
        <taxon>Endopterygota</taxon>
        <taxon>Diptera</taxon>
        <taxon>Brachycera</taxon>
        <taxon>Muscomorpha</taxon>
        <taxon>Hippoboscoidea</taxon>
        <taxon>Glossinidae</taxon>
        <taxon>Glossina</taxon>
    </lineage>
</organism>
<protein>
    <recommendedName>
        <fullName evidence="3">SCP domain-containing protein</fullName>
    </recommendedName>
</protein>
<accession>A0A1B0B5S7</accession>
<sequence>MQWDDELALLAEYNVKRCAVKRDNCLKTLRFPSPGQNIGFSTSLGVRPLKESLEVILKKWYREIEKVHPGIIDSYNESMHLVIVNDHNVRVGCAASDYTVYHESEYKLCTLLTCNYATSNKNGAPVYDANCTKSAVKCLSDSKSKILGLCPADEKYIINTCPSNEDLDLQCAFDNHLKNVSEMIEIDESVEHVDCLSLNLCTGDIDNAGETCNKLKRICDIISEILRKRQEILNKNRELVKNAENGNDGALITLDYSCYNASAELSEESLQEMQTLIASAFDFELHTPSEFKKRLSI</sequence>
<dbReference type="InterPro" id="IPR035940">
    <property type="entry name" value="CAP_sf"/>
</dbReference>
<evidence type="ECO:0000313" key="4">
    <source>
        <dbReference type="EnsemblMetazoa" id="GPPI019848-PA"/>
    </source>
</evidence>